<dbReference type="EMBL" id="CP080507">
    <property type="protein sequence ID" value="QYM80173.1"/>
    <property type="molecule type" value="Genomic_DNA"/>
</dbReference>
<dbReference type="Pfam" id="PF13343">
    <property type="entry name" value="SBP_bac_6"/>
    <property type="match status" value="1"/>
</dbReference>
<proteinExistence type="predicted"/>
<dbReference type="PANTHER" id="PTHR30006">
    <property type="entry name" value="THIAMINE-BINDING PERIPLASMIC PROTEIN-RELATED"/>
    <property type="match status" value="1"/>
</dbReference>
<dbReference type="RefSeq" id="WP_220164971.1">
    <property type="nucleotide sequence ID" value="NZ_CP080507.1"/>
</dbReference>
<keyword evidence="1" id="KW-0732">Signal</keyword>
<evidence type="ECO:0000313" key="2">
    <source>
        <dbReference type="EMBL" id="QYM80173.1"/>
    </source>
</evidence>
<gene>
    <name evidence="2" type="ORF">K0B96_06040</name>
</gene>
<sequence length="538" mass="60080">MKRILILVTLALTVAVPFLLRPKQTASMSADDTLVIITPHNEAIRHEFARGFREWYQKRTGRTVFIDWRVIGGTSEIARFLEGEYVASFQNLWTGKMGKPWSTEIQAGFQSHRLGPDTPAIVREARATFLTSEASCGIDVFFGGGTYDFVKQAQAGRFVASGVLKHHPEWFTDDVIPREYAGEEYWDKDGLWLGTVLSSYGMIYNRDALKRLGFTTPPAQWTGAADPRFFGEVALADPTKSGSIAKAFENIIQQQMQRRLRQLERSEPAGDTKTREAQAVREGWEAGMRLLQLIGANSRYFTDTSQKPPIDVAMGNCAIGLCIDFYGRQQAEAVERRGASDRVGFVAPVGGTVSSVDPIALLRGAKHRAVAEAFIEFVMSMDGQKLWNFKPGTPGGPERFALRRLPVRKDFYQHEDWLQWRSDPEASPFDATDQLIYRPAWTGGLFREMAFIVRVMCQDTHGELADAWRAIIAAPEPRKAQALAVLQDMSAVTYAQANGAIKQALSAKDKVEEVREANELGDAFRKNYARAKAIAQGR</sequence>
<dbReference type="PANTHER" id="PTHR30006:SF24">
    <property type="entry name" value="SLL0237 PROTEIN"/>
    <property type="match status" value="1"/>
</dbReference>
<dbReference type="KEGG" id="ole:K0B96_06040"/>
<dbReference type="SUPFAM" id="SSF53850">
    <property type="entry name" value="Periplasmic binding protein-like II"/>
    <property type="match status" value="1"/>
</dbReference>
<dbReference type="Proteomes" id="UP000825051">
    <property type="component" value="Chromosome"/>
</dbReference>
<evidence type="ECO:0000256" key="1">
    <source>
        <dbReference type="ARBA" id="ARBA00022729"/>
    </source>
</evidence>
<name>A0A8F9TXR3_9BACT</name>
<accession>A0A8F9TXR3</accession>
<dbReference type="Gene3D" id="3.40.190.10">
    <property type="entry name" value="Periplasmic binding protein-like II"/>
    <property type="match status" value="1"/>
</dbReference>
<dbReference type="AlphaFoldDB" id="A0A8F9TXR3"/>
<reference evidence="2" key="1">
    <citation type="submission" date="2021-08" db="EMBL/GenBank/DDBJ databases">
        <title>Genome of a novel bacterium of the phylum Verrucomicrobia, Oleiharenicola sp. KSB-15.</title>
        <authorList>
            <person name="Chung J.-H."/>
            <person name="Ahn J.-H."/>
            <person name="Yoon Y."/>
            <person name="Kim D.-Y."/>
            <person name="An S.-H."/>
            <person name="Park I."/>
            <person name="Yeon J."/>
        </authorList>
    </citation>
    <scope>NUCLEOTIDE SEQUENCE</scope>
    <source>
        <strain evidence="2">KSB-15</strain>
    </source>
</reference>
<keyword evidence="3" id="KW-1185">Reference proteome</keyword>
<organism evidence="2 3">
    <name type="scientific">Horticoccus luteus</name>
    <dbReference type="NCBI Taxonomy" id="2862869"/>
    <lineage>
        <taxon>Bacteria</taxon>
        <taxon>Pseudomonadati</taxon>
        <taxon>Verrucomicrobiota</taxon>
        <taxon>Opitutia</taxon>
        <taxon>Opitutales</taxon>
        <taxon>Opitutaceae</taxon>
        <taxon>Horticoccus</taxon>
    </lineage>
</organism>
<evidence type="ECO:0000313" key="3">
    <source>
        <dbReference type="Proteomes" id="UP000825051"/>
    </source>
</evidence>
<protein>
    <submittedName>
        <fullName evidence="2">ABC transporter substrate-binding protein</fullName>
    </submittedName>
</protein>